<dbReference type="InterPro" id="IPR040454">
    <property type="entry name" value="TF_IIIC_Tfc1/Sfc1"/>
</dbReference>
<protein>
    <recommendedName>
        <fullName evidence="10">Transcription factor IIIC subunit 5 HTH domain-containing protein</fullName>
    </recommendedName>
</protein>
<dbReference type="EMBL" id="AWGJ01000002">
    <property type="protein sequence ID" value="ODN83197.1"/>
    <property type="molecule type" value="Genomic_DNA"/>
</dbReference>
<accession>A0A1E3I3X5</accession>
<dbReference type="GO" id="GO:0005634">
    <property type="term" value="C:nucleus"/>
    <property type="evidence" value="ECO:0007669"/>
    <property type="project" value="UniProtKB-SubCell"/>
</dbReference>
<dbReference type="InterPro" id="IPR041499">
    <property type="entry name" value="Tfc1/Sfc1_N"/>
</dbReference>
<dbReference type="GO" id="GO:0001002">
    <property type="term" value="F:RNA polymerase III type 1 promoter sequence-specific DNA binding"/>
    <property type="evidence" value="ECO:0007669"/>
    <property type="project" value="TreeGrafter"/>
</dbReference>
<keyword evidence="3" id="KW-0804">Transcription</keyword>
<evidence type="ECO:0000259" key="7">
    <source>
        <dbReference type="Pfam" id="PF17682"/>
    </source>
</evidence>
<dbReference type="InterPro" id="IPR019136">
    <property type="entry name" value="TF_IIIC_su-5_HTH"/>
</dbReference>
<evidence type="ECO:0000256" key="1">
    <source>
        <dbReference type="ARBA" id="ARBA00004123"/>
    </source>
</evidence>
<dbReference type="STRING" id="1295533.A0A1E3I3X5"/>
<dbReference type="PANTHER" id="PTHR13230:SF5">
    <property type="entry name" value="GENERAL TRANSCRIPTION FACTOR 3C POLYPEPTIDE 5"/>
    <property type="match status" value="1"/>
</dbReference>
<evidence type="ECO:0000256" key="5">
    <source>
        <dbReference type="SAM" id="MobiDB-lite"/>
    </source>
</evidence>
<dbReference type="GO" id="GO:0001003">
    <property type="term" value="F:RNA polymerase III type 2 promoter sequence-specific DNA binding"/>
    <property type="evidence" value="ECO:0007669"/>
    <property type="project" value="TreeGrafter"/>
</dbReference>
<feature type="domain" description="Transcription factor IIIC subunit Tfc1/Sfc1 triple barrel" evidence="7">
    <location>
        <begin position="28"/>
        <end position="133"/>
    </location>
</feature>
<feature type="compositionally biased region" description="Acidic residues" evidence="5">
    <location>
        <begin position="536"/>
        <end position="548"/>
    </location>
</feature>
<evidence type="ECO:0000256" key="2">
    <source>
        <dbReference type="ARBA" id="ARBA00023125"/>
    </source>
</evidence>
<organism evidence="8 9">
    <name type="scientific">Cryptococcus amylolentus CBS 6039</name>
    <dbReference type="NCBI Taxonomy" id="1295533"/>
    <lineage>
        <taxon>Eukaryota</taxon>
        <taxon>Fungi</taxon>
        <taxon>Dikarya</taxon>
        <taxon>Basidiomycota</taxon>
        <taxon>Agaricomycotina</taxon>
        <taxon>Tremellomycetes</taxon>
        <taxon>Tremellales</taxon>
        <taxon>Cryptococcaceae</taxon>
        <taxon>Cryptococcus</taxon>
    </lineage>
</organism>
<name>A0A1E3I3X5_9TREE</name>
<dbReference type="GO" id="GO:0006384">
    <property type="term" value="P:transcription initiation at RNA polymerase III promoter"/>
    <property type="evidence" value="ECO:0007669"/>
    <property type="project" value="InterPro"/>
</dbReference>
<evidence type="ECO:0000256" key="3">
    <source>
        <dbReference type="ARBA" id="ARBA00023163"/>
    </source>
</evidence>
<evidence type="ECO:0000259" key="6">
    <source>
        <dbReference type="Pfam" id="PF09734"/>
    </source>
</evidence>
<gene>
    <name evidence="8" type="ORF">L202_01385</name>
</gene>
<feature type="compositionally biased region" description="Low complexity" evidence="5">
    <location>
        <begin position="1"/>
        <end position="13"/>
    </location>
</feature>
<comment type="caution">
    <text evidence="8">The sequence shown here is derived from an EMBL/GenBank/DDBJ whole genome shotgun (WGS) entry which is preliminary data.</text>
</comment>
<evidence type="ECO:0008006" key="10">
    <source>
        <dbReference type="Google" id="ProtNLM"/>
    </source>
</evidence>
<dbReference type="AlphaFoldDB" id="A0A1E3I3X5"/>
<dbReference type="RefSeq" id="XP_018997197.1">
    <property type="nucleotide sequence ID" value="XM_019134770.1"/>
</dbReference>
<feature type="compositionally biased region" description="Acidic residues" evidence="5">
    <location>
        <begin position="514"/>
        <end position="524"/>
    </location>
</feature>
<comment type="subcellular location">
    <subcellularLocation>
        <location evidence="1">Nucleus</location>
    </subcellularLocation>
</comment>
<evidence type="ECO:0000313" key="9">
    <source>
        <dbReference type="Proteomes" id="UP000094065"/>
    </source>
</evidence>
<sequence>MSQEASTSTASTAKEAPTHSIPKQAYTSIEYPGPVSHPSAILQYCSQETINECFNAPPAVRASLEVRFRGDEAGPPVRGTRSQRAKLLVKVVRRRKKTSGSGGDKPEGGVFKLETMGSIGSTVRFVAMADHHWTPDPEGPTASIIKALKNLDYNAILDYSYTPLDENYVEPNPDTSDPDIPFRSRLDLQPPPIFSTRAVPSTFNYKLPATVVAQQTTHPITGAPRTRYVNTSRKTGYAPQVMQHEHTLGDVPQQPNEQVKQDAEKGLDKALLSRLKELFEQRKVWGREALMSELTERERRLIKNNKAYVPSVAYVITTGVYYKCLVKYGYDPRLDPESRFWQKMSFYAHKQTIKNPITRPDDDEEVDRQKGWWDDEQERLIADGARPPLNPWKVHIFDGQVLHRERADYQLCDIADPFISKYIENTDHLSKTCSVKSGWYTYSYFSLLKGLVRAKYMYLWENGQPAPDEVCRPVLEEWEKGRLGSTRDEDEEEGMDEEETLNTGSIEPGRELEFESDSESDSESDVNAGGRGEDGDRSDDAEEDQGDE</sequence>
<dbReference type="InterPro" id="IPR042536">
    <property type="entry name" value="TFIIIC_tauA_Sfc1"/>
</dbReference>
<feature type="compositionally biased region" description="Acidic residues" evidence="5">
    <location>
        <begin position="488"/>
        <end position="500"/>
    </location>
</feature>
<feature type="region of interest" description="Disordered" evidence="5">
    <location>
        <begin position="481"/>
        <end position="548"/>
    </location>
</feature>
<dbReference type="GeneID" id="30152694"/>
<dbReference type="Pfam" id="PF17682">
    <property type="entry name" value="Tau95_N"/>
    <property type="match status" value="1"/>
</dbReference>
<proteinExistence type="predicted"/>
<keyword evidence="4" id="KW-0539">Nucleus</keyword>
<dbReference type="PANTHER" id="PTHR13230">
    <property type="entry name" value="GENERAL TRANSCRIPTION FACTOR IIIC, POLYPEPTIDE 5"/>
    <property type="match status" value="1"/>
</dbReference>
<evidence type="ECO:0000256" key="4">
    <source>
        <dbReference type="ARBA" id="ARBA00023242"/>
    </source>
</evidence>
<reference evidence="8 9" key="1">
    <citation type="submission" date="2016-06" db="EMBL/GenBank/DDBJ databases">
        <title>Evolution of pathogenesis and genome organization in the Tremellales.</title>
        <authorList>
            <person name="Cuomo C."/>
            <person name="Litvintseva A."/>
            <person name="Heitman J."/>
            <person name="Chen Y."/>
            <person name="Sun S."/>
            <person name="Springer D."/>
            <person name="Dromer F."/>
            <person name="Young S."/>
            <person name="Zeng Q."/>
            <person name="Chapman S."/>
            <person name="Gujja S."/>
            <person name="Saif S."/>
            <person name="Birren B."/>
        </authorList>
    </citation>
    <scope>NUCLEOTIDE SEQUENCE [LARGE SCALE GENOMIC DNA]</scope>
    <source>
        <strain evidence="8 9">CBS 6039</strain>
    </source>
</reference>
<dbReference type="Gene3D" id="3.30.200.160">
    <property type="entry name" value="TFIIIC, subcomplex tauA, subunit Sfc1, barrel domain"/>
    <property type="match status" value="1"/>
</dbReference>
<dbReference type="Proteomes" id="UP000094065">
    <property type="component" value="Unassembled WGS sequence"/>
</dbReference>
<keyword evidence="2" id="KW-0238">DNA-binding</keyword>
<feature type="domain" description="Transcription factor IIIC subunit 5 HTH" evidence="6">
    <location>
        <begin position="189"/>
        <end position="346"/>
    </location>
</feature>
<feature type="region of interest" description="Disordered" evidence="5">
    <location>
        <begin position="1"/>
        <end position="25"/>
    </location>
</feature>
<dbReference type="GO" id="GO:0000127">
    <property type="term" value="C:transcription factor TFIIIC complex"/>
    <property type="evidence" value="ECO:0007669"/>
    <property type="project" value="InterPro"/>
</dbReference>
<keyword evidence="9" id="KW-1185">Reference proteome</keyword>
<dbReference type="Pfam" id="PF09734">
    <property type="entry name" value="Tau95"/>
    <property type="match status" value="1"/>
</dbReference>
<dbReference type="OrthoDB" id="5598268at2759"/>
<evidence type="ECO:0000313" key="8">
    <source>
        <dbReference type="EMBL" id="ODN83197.1"/>
    </source>
</evidence>